<dbReference type="PROSITE" id="PS50111">
    <property type="entry name" value="CHEMOTAXIS_TRANSDUC_2"/>
    <property type="match status" value="1"/>
</dbReference>
<evidence type="ECO:0000256" key="10">
    <source>
        <dbReference type="PROSITE-ProRule" id="PRU00284"/>
    </source>
</evidence>
<dbReference type="EMBL" id="LT629689">
    <property type="protein sequence ID" value="SDE52265.1"/>
    <property type="molecule type" value="Genomic_DNA"/>
</dbReference>
<evidence type="ECO:0000313" key="16">
    <source>
        <dbReference type="Proteomes" id="UP000317951"/>
    </source>
</evidence>
<evidence type="ECO:0000256" key="5">
    <source>
        <dbReference type="ARBA" id="ARBA00022692"/>
    </source>
</evidence>
<dbReference type="Proteomes" id="UP000317951">
    <property type="component" value="Unassembled WGS sequence"/>
</dbReference>
<name>A0A5C5QHK7_9PSED</name>
<dbReference type="SMART" id="SM00283">
    <property type="entry name" value="MA"/>
    <property type="match status" value="1"/>
</dbReference>
<dbReference type="RefSeq" id="WP_010563781.1">
    <property type="nucleotide sequence ID" value="NZ_JARIXU010000004.1"/>
</dbReference>
<evidence type="ECO:0000256" key="2">
    <source>
        <dbReference type="ARBA" id="ARBA00022475"/>
    </source>
</evidence>
<protein>
    <submittedName>
        <fullName evidence="13 14">Methyl-accepting chemotaxis protein</fullName>
    </submittedName>
</protein>
<evidence type="ECO:0000259" key="12">
    <source>
        <dbReference type="PROSITE" id="PS50111"/>
    </source>
</evidence>
<dbReference type="SUPFAM" id="SSF58104">
    <property type="entry name" value="Methyl-accepting chemotaxis protein (MCP) signaling domain"/>
    <property type="match status" value="1"/>
</dbReference>
<evidence type="ECO:0000256" key="7">
    <source>
        <dbReference type="ARBA" id="ARBA00023136"/>
    </source>
</evidence>
<keyword evidence="2" id="KW-1003">Cell membrane</keyword>
<keyword evidence="6 11" id="KW-1133">Transmembrane helix</keyword>
<dbReference type="GeneID" id="78551607"/>
<keyword evidence="3" id="KW-0488">Methylation</keyword>
<keyword evidence="7 11" id="KW-0472">Membrane</keyword>
<keyword evidence="5 11" id="KW-0812">Transmembrane</keyword>
<feature type="transmembrane region" description="Helical" evidence="11">
    <location>
        <begin position="198"/>
        <end position="220"/>
    </location>
</feature>
<evidence type="ECO:0000256" key="9">
    <source>
        <dbReference type="ARBA" id="ARBA00029447"/>
    </source>
</evidence>
<sequence length="550" mass="58920">MKDILSVKARLGLGFGSLFLLVLIISAISIFSLSDANNRFFRYVDGIGKRKELSSELLLAAQQRAVSARNLVLINSSTVRVDEKNIVNNAHRKVGELLRELTASVEAMSPGEERVEAQRLISDIQQIESLYGPVALNIVDLALNGDKDAAVVKINNDCEPLLRKLVEVVTKFIALEEQTSAANVMHSQDEYELQRNQLIAFCLVAAIIALALTLVITRGLDRALGTEPSILSGIAQRIASGDIRAIDEIKTARPGSVLASFGQMQASLSALISEVHNSSNVISGSAQELSAATEQTRMGVSQQRLEIDQVATAIHEMAATVMEVAHNSESAANAAATADQQAQTGGVTAKQAVAQIEHLATEVSNTSQAMLRLKQESEHIEGVLNVIKSVADQTNLLALNAAIEAARAGEAGRGFAVVADEVRNLARHTQGATQEIETLIASLRNISEDAVERMEVCRGLTDKAVLQISDTDVSVTAITTMISNIQEMVRQIATAGEEQSAVAEEISRSVTRVRDISDQSAASSEHTAASSMSLAKLGGTLKQQLERFQI</sequence>
<keyword evidence="13" id="KW-0675">Receptor</keyword>
<dbReference type="GO" id="GO:0006935">
    <property type="term" value="P:chemotaxis"/>
    <property type="evidence" value="ECO:0007669"/>
    <property type="project" value="UniProtKB-KW"/>
</dbReference>
<dbReference type="GO" id="GO:0007165">
    <property type="term" value="P:signal transduction"/>
    <property type="evidence" value="ECO:0007669"/>
    <property type="project" value="UniProtKB-KW"/>
</dbReference>
<evidence type="ECO:0000256" key="11">
    <source>
        <dbReference type="SAM" id="Phobius"/>
    </source>
</evidence>
<evidence type="ECO:0000313" key="13">
    <source>
        <dbReference type="EMBL" id="SDE52265.1"/>
    </source>
</evidence>
<proteinExistence type="inferred from homology"/>
<reference evidence="14 16" key="2">
    <citation type="submission" date="2019-06" db="EMBL/GenBank/DDBJ databases">
        <title>Pseudomonas bimorpha sp. nov. isolated from bovine raw milk and skim milk concentrate.</title>
        <authorList>
            <person name="Hofmann K."/>
            <person name="Huptas C."/>
            <person name="Doll E."/>
            <person name="Scherer S."/>
            <person name="Wenning M."/>
        </authorList>
    </citation>
    <scope>NUCLEOTIDE SEQUENCE [LARGE SCALE GENOMIC DNA]</scope>
    <source>
        <strain evidence="14 16">DSM 17835</strain>
    </source>
</reference>
<feature type="transmembrane region" description="Helical" evidence="11">
    <location>
        <begin position="12"/>
        <end position="33"/>
    </location>
</feature>
<dbReference type="GO" id="GO:0005886">
    <property type="term" value="C:plasma membrane"/>
    <property type="evidence" value="ECO:0007669"/>
    <property type="project" value="UniProtKB-SubCell"/>
</dbReference>
<reference evidence="13 15" key="1">
    <citation type="submission" date="2016-10" db="EMBL/GenBank/DDBJ databases">
        <authorList>
            <person name="Varghese N."/>
            <person name="Submissions S."/>
        </authorList>
    </citation>
    <scope>NUCLEOTIDE SEQUENCE [LARGE SCALE GENOMIC DNA]</scope>
    <source>
        <strain evidence="13 15">DSM 17835</strain>
    </source>
</reference>
<dbReference type="EMBL" id="VFET01000007">
    <property type="protein sequence ID" value="TWS04817.1"/>
    <property type="molecule type" value="Genomic_DNA"/>
</dbReference>
<organism evidence="14 16">
    <name type="scientific">Pseudomonas extremaustralis</name>
    <dbReference type="NCBI Taxonomy" id="359110"/>
    <lineage>
        <taxon>Bacteria</taxon>
        <taxon>Pseudomonadati</taxon>
        <taxon>Pseudomonadota</taxon>
        <taxon>Gammaproteobacteria</taxon>
        <taxon>Pseudomonadales</taxon>
        <taxon>Pseudomonadaceae</taxon>
        <taxon>Pseudomonas</taxon>
    </lineage>
</organism>
<dbReference type="AlphaFoldDB" id="A0A5C5QHK7"/>
<dbReference type="PANTHER" id="PTHR32089">
    <property type="entry name" value="METHYL-ACCEPTING CHEMOTAXIS PROTEIN MCPB"/>
    <property type="match status" value="1"/>
</dbReference>
<evidence type="ECO:0000313" key="15">
    <source>
        <dbReference type="Proteomes" id="UP000182858"/>
    </source>
</evidence>
<dbReference type="Proteomes" id="UP000182858">
    <property type="component" value="Chromosome I"/>
</dbReference>
<dbReference type="OrthoDB" id="2489132at2"/>
<evidence type="ECO:0000256" key="3">
    <source>
        <dbReference type="ARBA" id="ARBA00022481"/>
    </source>
</evidence>
<dbReference type="InterPro" id="IPR004089">
    <property type="entry name" value="MCPsignal_dom"/>
</dbReference>
<keyword evidence="15" id="KW-1185">Reference proteome</keyword>
<dbReference type="CDD" id="cd11386">
    <property type="entry name" value="MCP_signal"/>
    <property type="match status" value="1"/>
</dbReference>
<dbReference type="Pfam" id="PF00015">
    <property type="entry name" value="MCPsignal"/>
    <property type="match status" value="1"/>
</dbReference>
<evidence type="ECO:0000256" key="1">
    <source>
        <dbReference type="ARBA" id="ARBA00004651"/>
    </source>
</evidence>
<keyword evidence="4" id="KW-0145">Chemotaxis</keyword>
<dbReference type="Gene3D" id="1.10.287.950">
    <property type="entry name" value="Methyl-accepting chemotaxis protein"/>
    <property type="match status" value="1"/>
</dbReference>
<evidence type="ECO:0000256" key="6">
    <source>
        <dbReference type="ARBA" id="ARBA00022989"/>
    </source>
</evidence>
<evidence type="ECO:0000256" key="4">
    <source>
        <dbReference type="ARBA" id="ARBA00022500"/>
    </source>
</evidence>
<accession>A0A5C5QHK7</accession>
<evidence type="ECO:0000256" key="8">
    <source>
        <dbReference type="ARBA" id="ARBA00023224"/>
    </source>
</evidence>
<dbReference type="FunFam" id="1.10.287.950:FF:000001">
    <property type="entry name" value="Methyl-accepting chemotaxis sensory transducer"/>
    <property type="match status" value="1"/>
</dbReference>
<gene>
    <name evidence="14" type="ORF">FIV36_10035</name>
    <name evidence="13" type="ORF">SAMN05216591_0049</name>
</gene>
<dbReference type="PANTHER" id="PTHR32089:SF120">
    <property type="entry name" value="METHYL-ACCEPTING CHEMOTAXIS PROTEIN TLPQ"/>
    <property type="match status" value="1"/>
</dbReference>
<comment type="subcellular location">
    <subcellularLocation>
        <location evidence="1">Cell membrane</location>
        <topology evidence="1">Multi-pass membrane protein</topology>
    </subcellularLocation>
</comment>
<feature type="domain" description="Methyl-accepting transducer" evidence="12">
    <location>
        <begin position="278"/>
        <end position="514"/>
    </location>
</feature>
<comment type="similarity">
    <text evidence="9">Belongs to the methyl-accepting chemotaxis (MCP) protein family.</text>
</comment>
<keyword evidence="8 10" id="KW-0807">Transducer</keyword>
<evidence type="ECO:0000313" key="14">
    <source>
        <dbReference type="EMBL" id="TWS04817.1"/>
    </source>
</evidence>